<dbReference type="EMBL" id="BARS01012414">
    <property type="protein sequence ID" value="GAF99132.1"/>
    <property type="molecule type" value="Genomic_DNA"/>
</dbReference>
<sequence>GREKETEALAQSQGKAVYATWHQRVIFHGRHLAHKNLTVMVSQSRDGEYAVRLLNLFGHKIVRGSSTRGGSQALKELTQKIKEGGRGGILADGPLGPARVAKIGAVIMAHEAQVPLIPLIWGVDRCWILNSWDRFLIPKPFARIVICYTEPIWIPPSVGRKELESYRRLLEERLNQGTRWCDTHFGPERPWRKVKEKGQIEVGPLDLSSSQKDSQDF</sequence>
<evidence type="ECO:0000259" key="1">
    <source>
        <dbReference type="Pfam" id="PF04028"/>
    </source>
</evidence>
<accession>X0UFF5</accession>
<feature type="non-terminal residue" evidence="2">
    <location>
        <position position="1"/>
    </location>
</feature>
<dbReference type="InterPro" id="IPR007172">
    <property type="entry name" value="DUF374"/>
</dbReference>
<feature type="domain" description="DUF374" evidence="1">
    <location>
        <begin position="34"/>
        <end position="98"/>
    </location>
</feature>
<organism evidence="2">
    <name type="scientific">marine sediment metagenome</name>
    <dbReference type="NCBI Taxonomy" id="412755"/>
    <lineage>
        <taxon>unclassified sequences</taxon>
        <taxon>metagenomes</taxon>
        <taxon>ecological metagenomes</taxon>
    </lineage>
</organism>
<gene>
    <name evidence="2" type="ORF">S01H1_22120</name>
</gene>
<evidence type="ECO:0000313" key="2">
    <source>
        <dbReference type="EMBL" id="GAF99132.1"/>
    </source>
</evidence>
<comment type="caution">
    <text evidence="2">The sequence shown here is derived from an EMBL/GenBank/DDBJ whole genome shotgun (WGS) entry which is preliminary data.</text>
</comment>
<protein>
    <recommendedName>
        <fullName evidence="1">DUF374 domain-containing protein</fullName>
    </recommendedName>
</protein>
<dbReference type="AlphaFoldDB" id="X0UFF5"/>
<dbReference type="CDD" id="cd07983">
    <property type="entry name" value="LPLAT_DUF374-like"/>
    <property type="match status" value="1"/>
</dbReference>
<name>X0UFF5_9ZZZZ</name>
<reference evidence="2" key="1">
    <citation type="journal article" date="2014" name="Front. Microbiol.">
        <title>High frequency of phylogenetically diverse reductive dehalogenase-homologous genes in deep subseafloor sedimentary metagenomes.</title>
        <authorList>
            <person name="Kawai M."/>
            <person name="Futagami T."/>
            <person name="Toyoda A."/>
            <person name="Takaki Y."/>
            <person name="Nishi S."/>
            <person name="Hori S."/>
            <person name="Arai W."/>
            <person name="Tsubouchi T."/>
            <person name="Morono Y."/>
            <person name="Uchiyama I."/>
            <person name="Ito T."/>
            <person name="Fujiyama A."/>
            <person name="Inagaki F."/>
            <person name="Takami H."/>
        </authorList>
    </citation>
    <scope>NUCLEOTIDE SEQUENCE</scope>
    <source>
        <strain evidence="2">Expedition CK06-06</strain>
    </source>
</reference>
<dbReference type="Pfam" id="PF04028">
    <property type="entry name" value="DUF374"/>
    <property type="match status" value="1"/>
</dbReference>
<proteinExistence type="predicted"/>